<accession>C0NIL3</accession>
<evidence type="ECO:0000313" key="2">
    <source>
        <dbReference type="Proteomes" id="UP000001631"/>
    </source>
</evidence>
<dbReference type="EMBL" id="GG663365">
    <property type="protein sequence ID" value="EEH08733.1"/>
    <property type="molecule type" value="Genomic_DNA"/>
</dbReference>
<dbReference type="Proteomes" id="UP000001631">
    <property type="component" value="Unassembled WGS sequence"/>
</dbReference>
<dbReference type="InParanoid" id="C0NIL3"/>
<evidence type="ECO:0000313" key="1">
    <source>
        <dbReference type="EMBL" id="EEH08733.1"/>
    </source>
</evidence>
<proteinExistence type="predicted"/>
<dbReference type="HOGENOM" id="CLU_1194615_0_0_1"/>
<keyword evidence="2" id="KW-1185">Reference proteome</keyword>
<sequence length="232" mass="25484">MIPGHASNGSCCLLDYRMKSRTFGWSHFSQGMGHACASIQSMAQLGSATSHHRSLAKLTVLFDFLCQCKKQSKYSVTPGNAIAPPMNGRKSMGAVATLETPASWASVQMRVAQNSSRVESVEMLLAMARTRDAAGEILCDTSKCFSSIGARANEENLREFKLFEYLVSSHSLIFVLETVRVEAAGALRLEFGATMEACYSTPVHVFMYEAENRKKRQGYCAECPLQNPCVML</sequence>
<protein>
    <submittedName>
        <fullName evidence="1">Uncharacterized protein</fullName>
    </submittedName>
</protein>
<dbReference type="AlphaFoldDB" id="C0NIL3"/>
<gene>
    <name evidence="1" type="ORF">HCBG_02270</name>
</gene>
<organism evidence="1 2">
    <name type="scientific">Ajellomyces capsulatus (strain G186AR / H82 / ATCC MYA-2454 / RMSCC 2432)</name>
    <name type="common">Darling's disease fungus</name>
    <name type="synonym">Histoplasma capsulatum</name>
    <dbReference type="NCBI Taxonomy" id="447093"/>
    <lineage>
        <taxon>Eukaryota</taxon>
        <taxon>Fungi</taxon>
        <taxon>Dikarya</taxon>
        <taxon>Ascomycota</taxon>
        <taxon>Pezizomycotina</taxon>
        <taxon>Eurotiomycetes</taxon>
        <taxon>Eurotiomycetidae</taxon>
        <taxon>Onygenales</taxon>
        <taxon>Ajellomycetaceae</taxon>
        <taxon>Histoplasma</taxon>
    </lineage>
</organism>
<reference evidence="1" key="1">
    <citation type="submission" date="2009-02" db="EMBL/GenBank/DDBJ databases">
        <title>The Genome Sequence of Ajellomyces capsulatus strain G186AR.</title>
        <authorList>
            <consortium name="The Broad Institute Genome Sequencing Platform"/>
            <person name="Champion M."/>
            <person name="Cuomo C."/>
            <person name="Ma L.-J."/>
            <person name="Henn M.R."/>
            <person name="Sil A."/>
            <person name="Goldman B."/>
            <person name="Young S.K."/>
            <person name="Kodira C.D."/>
            <person name="Zeng Q."/>
            <person name="Koehrsen M."/>
            <person name="Alvarado L."/>
            <person name="Berlin A."/>
            <person name="Borenstein D."/>
            <person name="Chen Z."/>
            <person name="Engels R."/>
            <person name="Freedman E."/>
            <person name="Gellesch M."/>
            <person name="Goldberg J."/>
            <person name="Griggs A."/>
            <person name="Gujja S."/>
            <person name="Heiman D."/>
            <person name="Hepburn T."/>
            <person name="Howarth C."/>
            <person name="Jen D."/>
            <person name="Larson L."/>
            <person name="Lewis B."/>
            <person name="Mehta T."/>
            <person name="Park D."/>
            <person name="Pearson M."/>
            <person name="Roberts A."/>
            <person name="Saif S."/>
            <person name="Shea T."/>
            <person name="Shenoy N."/>
            <person name="Sisk P."/>
            <person name="Stolte C."/>
            <person name="Sykes S."/>
            <person name="Walk T."/>
            <person name="White J."/>
            <person name="Yandava C."/>
            <person name="Klein B."/>
            <person name="McEwen J.G."/>
            <person name="Puccia R."/>
            <person name="Goldman G.H."/>
            <person name="Felipe M.S."/>
            <person name="Nino-Vega G."/>
            <person name="San-Blas G."/>
            <person name="Taylor J."/>
            <person name="Mendoza L."/>
            <person name="Galagan J."/>
            <person name="Nusbaum C."/>
            <person name="Birren B."/>
        </authorList>
    </citation>
    <scope>NUCLEOTIDE SEQUENCE</scope>
    <source>
        <strain evidence="1">G186AR</strain>
    </source>
</reference>
<dbReference type="RefSeq" id="XP_045289214.1">
    <property type="nucleotide sequence ID" value="XM_045429319.1"/>
</dbReference>
<dbReference type="GeneID" id="69035286"/>
<name>C0NIL3_AJECG</name>